<proteinExistence type="predicted"/>
<feature type="region of interest" description="Disordered" evidence="1">
    <location>
        <begin position="160"/>
        <end position="179"/>
    </location>
</feature>
<keyword evidence="2" id="KW-1133">Transmembrane helix</keyword>
<comment type="caution">
    <text evidence="3">The sequence shown here is derived from an EMBL/GenBank/DDBJ whole genome shotgun (WGS) entry which is preliminary data.</text>
</comment>
<feature type="transmembrane region" description="Helical" evidence="2">
    <location>
        <begin position="338"/>
        <end position="363"/>
    </location>
</feature>
<evidence type="ECO:0000256" key="2">
    <source>
        <dbReference type="SAM" id="Phobius"/>
    </source>
</evidence>
<reference evidence="3 4" key="1">
    <citation type="submission" date="2015-01" db="EMBL/GenBank/DDBJ databases">
        <title>Evolution of Trichinella species and genotypes.</title>
        <authorList>
            <person name="Korhonen P.K."/>
            <person name="Edoardo P."/>
            <person name="Giuseppe L.R."/>
            <person name="Gasser R.B."/>
        </authorList>
    </citation>
    <scope>NUCLEOTIDE SEQUENCE [LARGE SCALE GENOMIC DNA]</scope>
    <source>
        <strain evidence="3">ISS1029</strain>
    </source>
</reference>
<feature type="non-terminal residue" evidence="3">
    <location>
        <position position="1"/>
    </location>
</feature>
<evidence type="ECO:0000313" key="3">
    <source>
        <dbReference type="EMBL" id="KRZ13624.1"/>
    </source>
</evidence>
<keyword evidence="2" id="KW-0472">Membrane</keyword>
<dbReference type="Proteomes" id="UP000055024">
    <property type="component" value="Unassembled WGS sequence"/>
</dbReference>
<feature type="compositionally biased region" description="Low complexity" evidence="1">
    <location>
        <begin position="111"/>
        <end position="126"/>
    </location>
</feature>
<feature type="compositionally biased region" description="Basic and acidic residues" evidence="1">
    <location>
        <begin position="1"/>
        <end position="26"/>
    </location>
</feature>
<feature type="compositionally biased region" description="Basic and acidic residues" evidence="1">
    <location>
        <begin position="65"/>
        <end position="98"/>
    </location>
</feature>
<sequence length="432" mass="48660">LINKKLNEFTMKDNRKTSDSNPEKAALENNQLTGTEMKHQPNEGGHEEAKSVSGEAGFPEAPRSTNEKVHEEPLSNEADNPRSRDVEEEKSSSRKVGDVEAPNSSEKTAFQQSSSITGEGTSSISEFNSESALEDARMIKAQSSTKENLFEQASSITAVDHGSKGLEEANSASSEDQIMEVKSLSEETATKQLTSLRNKYSCCDQTLEIDLKEFAFYDVFDRVCKEIYGKAPSFDADGEKSNQDSETCTAMGDTDDFIRRRNAGDKIATKQSHSFSTYDFLKDEVPGKTSTLGAHRKRSKNDKQTKAVSGKVGICEKKHRDHHHYVGAGDIWRQNDEFYYVFTAIVLFIASFVMPAWAVFVGLGSVDWFRSKYSNCADRLDRLRKASTLNHFNEYYCFVFFEDVRYTKIWNVTPERDILHTLLRTIYDTSVN</sequence>
<name>A0A0V1HS91_9BILA</name>
<feature type="compositionally biased region" description="Basic and acidic residues" evidence="1">
    <location>
        <begin position="36"/>
        <end position="50"/>
    </location>
</feature>
<keyword evidence="4" id="KW-1185">Reference proteome</keyword>
<gene>
    <name evidence="3" type="ORF">T11_15710</name>
</gene>
<evidence type="ECO:0000313" key="4">
    <source>
        <dbReference type="Proteomes" id="UP000055024"/>
    </source>
</evidence>
<organism evidence="3 4">
    <name type="scientific">Trichinella zimbabwensis</name>
    <dbReference type="NCBI Taxonomy" id="268475"/>
    <lineage>
        <taxon>Eukaryota</taxon>
        <taxon>Metazoa</taxon>
        <taxon>Ecdysozoa</taxon>
        <taxon>Nematoda</taxon>
        <taxon>Enoplea</taxon>
        <taxon>Dorylaimia</taxon>
        <taxon>Trichinellida</taxon>
        <taxon>Trichinellidae</taxon>
        <taxon>Trichinella</taxon>
    </lineage>
</organism>
<dbReference type="EMBL" id="JYDP01000031">
    <property type="protein sequence ID" value="KRZ13624.1"/>
    <property type="molecule type" value="Genomic_DNA"/>
</dbReference>
<evidence type="ECO:0000256" key="1">
    <source>
        <dbReference type="SAM" id="MobiDB-lite"/>
    </source>
</evidence>
<dbReference type="AlphaFoldDB" id="A0A0V1HS91"/>
<protein>
    <submittedName>
        <fullName evidence="3">Uncharacterized protein</fullName>
    </submittedName>
</protein>
<feature type="region of interest" description="Disordered" evidence="1">
    <location>
        <begin position="1"/>
        <end position="129"/>
    </location>
</feature>
<accession>A0A0V1HS91</accession>
<keyword evidence="2" id="KW-0812">Transmembrane</keyword>